<sequence>MFSETQITQQIKRESVLRCSVTDHADHRRAERGAAGPLSILPRIVRNRLIRRLFFVLSMAKGALVIIRTGQLGVNHAFMSSPCGLHASDMKVSV</sequence>
<organism evidence="2 3">
    <name type="scientific">Sinorhizobium meliloti CCNWSX0020</name>
    <dbReference type="NCBI Taxonomy" id="1107881"/>
    <lineage>
        <taxon>Bacteria</taxon>
        <taxon>Pseudomonadati</taxon>
        <taxon>Pseudomonadota</taxon>
        <taxon>Alphaproteobacteria</taxon>
        <taxon>Hyphomicrobiales</taxon>
        <taxon>Rhizobiaceae</taxon>
        <taxon>Sinorhizobium/Ensifer group</taxon>
        <taxon>Sinorhizobium</taxon>
    </lineage>
</organism>
<keyword evidence="1" id="KW-0812">Transmembrane</keyword>
<proteinExistence type="predicted"/>
<dbReference type="Proteomes" id="UP000004038">
    <property type="component" value="Unassembled WGS sequence"/>
</dbReference>
<evidence type="ECO:0000313" key="2">
    <source>
        <dbReference type="EMBL" id="EHK79801.1"/>
    </source>
</evidence>
<evidence type="ECO:0000313" key="3">
    <source>
        <dbReference type="Proteomes" id="UP000004038"/>
    </source>
</evidence>
<gene>
    <name evidence="2" type="ORF">SM0020_01890</name>
</gene>
<reference evidence="2 3" key="1">
    <citation type="journal article" date="2012" name="J. Bacteriol.">
        <title>Draft Genome Sequence of Sinorhizobium meliloti CCNWSX0020, a Nitrogen-Fixing Symbiont with Copper Tolerance Capability Isolated from Lead-Zinc Mine Tailings.</title>
        <authorList>
            <person name="Li Z."/>
            <person name="Ma Z."/>
            <person name="Hao X."/>
            <person name="Wei G."/>
        </authorList>
    </citation>
    <scope>NUCLEOTIDE SEQUENCE [LARGE SCALE GENOMIC DNA]</scope>
    <source>
        <strain evidence="2 3">CCNWSX0020</strain>
    </source>
</reference>
<evidence type="ECO:0000256" key="1">
    <source>
        <dbReference type="SAM" id="Phobius"/>
    </source>
</evidence>
<protein>
    <submittedName>
        <fullName evidence="2">Uncharacterized protein</fullName>
    </submittedName>
</protein>
<keyword evidence="1" id="KW-0472">Membrane</keyword>
<dbReference type="AlphaFoldDB" id="H0FTB3"/>
<keyword evidence="1" id="KW-1133">Transmembrane helix</keyword>
<feature type="transmembrane region" description="Helical" evidence="1">
    <location>
        <begin position="53"/>
        <end position="71"/>
    </location>
</feature>
<name>H0FTB3_RHIML</name>
<dbReference type="EMBL" id="AGVV01000002">
    <property type="protein sequence ID" value="EHK79801.1"/>
    <property type="molecule type" value="Genomic_DNA"/>
</dbReference>
<accession>H0FTB3</accession>